<feature type="non-terminal residue" evidence="1">
    <location>
        <position position="1"/>
    </location>
</feature>
<keyword evidence="2" id="KW-1185">Reference proteome</keyword>
<dbReference type="AlphaFoldDB" id="A0A7J9FT15"/>
<proteinExistence type="predicted"/>
<reference evidence="1 2" key="1">
    <citation type="journal article" date="2019" name="Genome Biol. Evol.">
        <title>Insights into the evolution of the New World diploid cottons (Gossypium, subgenus Houzingenia) based on genome sequencing.</title>
        <authorList>
            <person name="Grover C.E."/>
            <person name="Arick M.A. 2nd"/>
            <person name="Thrash A."/>
            <person name="Conover J.L."/>
            <person name="Sanders W.S."/>
            <person name="Peterson D.G."/>
            <person name="Frelichowski J.E."/>
            <person name="Scheffler J.A."/>
            <person name="Scheffler B.E."/>
            <person name="Wendel J.F."/>
        </authorList>
    </citation>
    <scope>NUCLEOTIDE SEQUENCE [LARGE SCALE GENOMIC DNA]</scope>
    <source>
        <strain evidence="1">8</strain>
        <tissue evidence="1">Leaf</tissue>
    </source>
</reference>
<evidence type="ECO:0000313" key="2">
    <source>
        <dbReference type="Proteomes" id="UP000593568"/>
    </source>
</evidence>
<comment type="caution">
    <text evidence="1">The sequence shown here is derived from an EMBL/GenBank/DDBJ whole genome shotgun (WGS) entry which is preliminary data.</text>
</comment>
<name>A0A7J9FT15_9ROSI</name>
<accession>A0A7J9FT15</accession>
<organism evidence="1 2">
    <name type="scientific">Gossypium trilobum</name>
    <dbReference type="NCBI Taxonomy" id="34281"/>
    <lineage>
        <taxon>Eukaryota</taxon>
        <taxon>Viridiplantae</taxon>
        <taxon>Streptophyta</taxon>
        <taxon>Embryophyta</taxon>
        <taxon>Tracheophyta</taxon>
        <taxon>Spermatophyta</taxon>
        <taxon>Magnoliopsida</taxon>
        <taxon>eudicotyledons</taxon>
        <taxon>Gunneridae</taxon>
        <taxon>Pentapetalae</taxon>
        <taxon>rosids</taxon>
        <taxon>malvids</taxon>
        <taxon>Malvales</taxon>
        <taxon>Malvaceae</taxon>
        <taxon>Malvoideae</taxon>
        <taxon>Gossypium</taxon>
    </lineage>
</organism>
<gene>
    <name evidence="1" type="ORF">Gotri_027499</name>
</gene>
<dbReference type="Proteomes" id="UP000593568">
    <property type="component" value="Unassembled WGS sequence"/>
</dbReference>
<protein>
    <submittedName>
        <fullName evidence="1">Uncharacterized protein</fullName>
    </submittedName>
</protein>
<sequence>VNVFVTPRETCEFYNAPYYEFDFVEESDLEYFMDINMDSIINYLTKGRDECKHHLEETSMHRDANLPLHEKMY</sequence>
<dbReference type="EMBL" id="JABEZW010227794">
    <property type="protein sequence ID" value="MBA0788449.1"/>
    <property type="molecule type" value="Genomic_DNA"/>
</dbReference>
<evidence type="ECO:0000313" key="1">
    <source>
        <dbReference type="EMBL" id="MBA0788449.1"/>
    </source>
</evidence>